<keyword evidence="6" id="KW-1185">Reference proteome</keyword>
<dbReference type="Proteomes" id="UP000435112">
    <property type="component" value="Unassembled WGS sequence"/>
</dbReference>
<evidence type="ECO:0000313" key="2">
    <source>
        <dbReference type="EMBL" id="KAE9044914.1"/>
    </source>
</evidence>
<dbReference type="EMBL" id="QXFT01000083">
    <property type="protein sequence ID" value="KAE9355897.1"/>
    <property type="molecule type" value="Genomic_DNA"/>
</dbReference>
<reference evidence="5 7" key="1">
    <citation type="submission" date="2018-09" db="EMBL/GenBank/DDBJ databases">
        <title>Genomic investigation of the strawberry pathogen Phytophthora fragariae indicates pathogenicity is determined by transcriptional variation in three key races.</title>
        <authorList>
            <person name="Adams T.M."/>
            <person name="Armitage A.D."/>
            <person name="Sobczyk M.K."/>
            <person name="Bates H.J."/>
            <person name="Dunwell J.M."/>
            <person name="Nellist C.F."/>
            <person name="Harrison R.J."/>
        </authorList>
    </citation>
    <scope>NUCLEOTIDE SEQUENCE [LARGE SCALE GENOMIC DNA]</scope>
    <source>
        <strain evidence="3 5">SCRP249</strain>
        <strain evidence="2 7">SCRP324</strain>
        <strain evidence="4 6">SCRP333</strain>
    </source>
</reference>
<evidence type="ECO:0000256" key="1">
    <source>
        <dbReference type="SAM" id="SignalP"/>
    </source>
</evidence>
<sequence length="58" mass="6180">MCRCHSASPGGLFCLPGFTMCIAQLLQSIAHCIQYVACRYCGCEAGAGDARFHVNIAI</sequence>
<comment type="caution">
    <text evidence="2">The sequence shown here is derived from an EMBL/GenBank/DDBJ whole genome shotgun (WGS) entry which is preliminary data.</text>
</comment>
<proteinExistence type="predicted"/>
<keyword evidence="1" id="KW-0732">Signal</keyword>
<gene>
    <name evidence="3" type="ORF">PR001_g4277</name>
    <name evidence="2" type="ORF">PR002_g2531</name>
    <name evidence="4" type="ORF">PR003_g2598</name>
</gene>
<dbReference type="AlphaFoldDB" id="A0A6A3NN76"/>
<evidence type="ECO:0000313" key="4">
    <source>
        <dbReference type="EMBL" id="KAE9355897.1"/>
    </source>
</evidence>
<dbReference type="Proteomes" id="UP000434957">
    <property type="component" value="Unassembled WGS sequence"/>
</dbReference>
<dbReference type="EMBL" id="QXFV01000172">
    <property type="protein sequence ID" value="KAE9047262.1"/>
    <property type="molecule type" value="Genomic_DNA"/>
</dbReference>
<dbReference type="EMBL" id="QXFU01000086">
    <property type="protein sequence ID" value="KAE9044914.1"/>
    <property type="molecule type" value="Genomic_DNA"/>
</dbReference>
<organism evidence="2 7">
    <name type="scientific">Phytophthora rubi</name>
    <dbReference type="NCBI Taxonomy" id="129364"/>
    <lineage>
        <taxon>Eukaryota</taxon>
        <taxon>Sar</taxon>
        <taxon>Stramenopiles</taxon>
        <taxon>Oomycota</taxon>
        <taxon>Peronosporomycetes</taxon>
        <taxon>Peronosporales</taxon>
        <taxon>Peronosporaceae</taxon>
        <taxon>Phytophthora</taxon>
    </lineage>
</organism>
<feature type="chain" id="PRO_5036165369" evidence="1">
    <location>
        <begin position="24"/>
        <end position="58"/>
    </location>
</feature>
<evidence type="ECO:0000313" key="7">
    <source>
        <dbReference type="Proteomes" id="UP000435112"/>
    </source>
</evidence>
<dbReference type="Proteomes" id="UP000429607">
    <property type="component" value="Unassembled WGS sequence"/>
</dbReference>
<accession>A0A6A3NN76</accession>
<evidence type="ECO:0000313" key="6">
    <source>
        <dbReference type="Proteomes" id="UP000434957"/>
    </source>
</evidence>
<protein>
    <submittedName>
        <fullName evidence="2">Uncharacterized protein</fullName>
    </submittedName>
</protein>
<feature type="signal peptide" evidence="1">
    <location>
        <begin position="1"/>
        <end position="23"/>
    </location>
</feature>
<name>A0A6A3NN76_9STRA</name>
<evidence type="ECO:0000313" key="3">
    <source>
        <dbReference type="EMBL" id="KAE9047262.1"/>
    </source>
</evidence>
<evidence type="ECO:0000313" key="5">
    <source>
        <dbReference type="Proteomes" id="UP000429607"/>
    </source>
</evidence>
<dbReference type="OrthoDB" id="10512317at2759"/>